<dbReference type="EMBL" id="JACGXA010000004">
    <property type="protein sequence ID" value="MBA8806006.1"/>
    <property type="molecule type" value="Genomic_DNA"/>
</dbReference>
<evidence type="ECO:0000313" key="2">
    <source>
        <dbReference type="EMBL" id="MBA8806006.1"/>
    </source>
</evidence>
<organism evidence="1 3">
    <name type="scientific">Nocardioides ginsengisegetis</name>
    <dbReference type="NCBI Taxonomy" id="661491"/>
    <lineage>
        <taxon>Bacteria</taxon>
        <taxon>Bacillati</taxon>
        <taxon>Actinomycetota</taxon>
        <taxon>Actinomycetes</taxon>
        <taxon>Propionibacteriales</taxon>
        <taxon>Nocardioidaceae</taxon>
        <taxon>Nocardioides</taxon>
    </lineage>
</organism>
<dbReference type="Proteomes" id="UP000580910">
    <property type="component" value="Unassembled WGS sequence"/>
</dbReference>
<gene>
    <name evidence="1" type="ORF">FB382_003927</name>
    <name evidence="2" type="ORF">FB382_004357</name>
</gene>
<evidence type="ECO:0000313" key="1">
    <source>
        <dbReference type="EMBL" id="MBA8805582.1"/>
    </source>
</evidence>
<dbReference type="RefSeq" id="WP_182541643.1">
    <property type="nucleotide sequence ID" value="NZ_JACGXA010000002.1"/>
</dbReference>
<proteinExistence type="predicted"/>
<reference evidence="1 3" key="1">
    <citation type="submission" date="2020-07" db="EMBL/GenBank/DDBJ databases">
        <title>Sequencing the genomes of 1000 actinobacteria strains.</title>
        <authorList>
            <person name="Klenk H.-P."/>
        </authorList>
    </citation>
    <scope>NUCLEOTIDE SEQUENCE [LARGE SCALE GENOMIC DNA]</scope>
    <source>
        <strain evidence="1 3">DSM 21349</strain>
    </source>
</reference>
<name>A0A7W3J3I8_9ACTN</name>
<sequence length="163" mass="17538">MSREWKPGDVAIVTNQSGESGRAIRFSGSPEDGWFAERDGIGGDLTDARPLVVIDPENREQVERLCNLVDGAFNDTRIDGTGPTSTELAQAALREFANPTPPKPEEPTGLGAVVVDEKGRLWVNLTDPKCSTHTDPWVSVHDPDRWASYADIAAVKVLSGGVA</sequence>
<dbReference type="EMBL" id="JACGXA010000002">
    <property type="protein sequence ID" value="MBA8805582.1"/>
    <property type="molecule type" value="Genomic_DNA"/>
</dbReference>
<evidence type="ECO:0000313" key="3">
    <source>
        <dbReference type="Proteomes" id="UP000580910"/>
    </source>
</evidence>
<dbReference type="AlphaFoldDB" id="A0A7W3J3I8"/>
<protein>
    <submittedName>
        <fullName evidence="1">Uncharacterized protein</fullName>
    </submittedName>
</protein>
<keyword evidence="3" id="KW-1185">Reference proteome</keyword>
<comment type="caution">
    <text evidence="1">The sequence shown here is derived from an EMBL/GenBank/DDBJ whole genome shotgun (WGS) entry which is preliminary data.</text>
</comment>
<accession>A0A7W3J3I8</accession>